<feature type="domain" description="C2H2-type" evidence="5">
    <location>
        <begin position="344"/>
        <end position="373"/>
    </location>
</feature>
<dbReference type="AlphaFoldDB" id="A0A419Q8L3"/>
<dbReference type="InterPro" id="IPR013087">
    <property type="entry name" value="Znf_C2H2_type"/>
</dbReference>
<gene>
    <name evidence="6" type="ORF">CSKR_103097</name>
</gene>
<dbReference type="SMART" id="SM00355">
    <property type="entry name" value="ZnF_C2H2"/>
    <property type="match status" value="2"/>
</dbReference>
<dbReference type="EMBL" id="NIRI02000042">
    <property type="protein sequence ID" value="KAG5449722.1"/>
    <property type="molecule type" value="Genomic_DNA"/>
</dbReference>
<comment type="caution">
    <text evidence="6">The sequence shown here is derived from an EMBL/GenBank/DDBJ whole genome shotgun (WGS) entry which is preliminary data.</text>
</comment>
<dbReference type="GO" id="GO:0008270">
    <property type="term" value="F:zinc ion binding"/>
    <property type="evidence" value="ECO:0007669"/>
    <property type="project" value="UniProtKB-KW"/>
</dbReference>
<dbReference type="GO" id="GO:0000978">
    <property type="term" value="F:RNA polymerase II cis-regulatory region sequence-specific DNA binding"/>
    <property type="evidence" value="ECO:0007669"/>
    <property type="project" value="TreeGrafter"/>
</dbReference>
<feature type="region of interest" description="Disordered" evidence="4">
    <location>
        <begin position="282"/>
        <end position="337"/>
    </location>
</feature>
<protein>
    <recommendedName>
        <fullName evidence="5">C2H2-type domain-containing protein</fullName>
    </recommendedName>
</protein>
<keyword evidence="3" id="KW-0862">Zinc</keyword>
<dbReference type="InterPro" id="IPR036236">
    <property type="entry name" value="Znf_C2H2_sf"/>
</dbReference>
<feature type="compositionally biased region" description="Polar residues" evidence="4">
    <location>
        <begin position="480"/>
        <end position="491"/>
    </location>
</feature>
<keyword evidence="1" id="KW-0479">Metal-binding</keyword>
<evidence type="ECO:0000256" key="3">
    <source>
        <dbReference type="ARBA" id="ARBA00022833"/>
    </source>
</evidence>
<feature type="compositionally biased region" description="Polar residues" evidence="4">
    <location>
        <begin position="315"/>
        <end position="337"/>
    </location>
</feature>
<evidence type="ECO:0000256" key="1">
    <source>
        <dbReference type="ARBA" id="ARBA00022723"/>
    </source>
</evidence>
<evidence type="ECO:0000256" key="4">
    <source>
        <dbReference type="SAM" id="MobiDB-lite"/>
    </source>
</evidence>
<dbReference type="PANTHER" id="PTHR23235:SF120">
    <property type="entry name" value="KRUPPEL-LIKE FACTOR 15"/>
    <property type="match status" value="1"/>
</dbReference>
<dbReference type="PROSITE" id="PS00028">
    <property type="entry name" value="ZINC_FINGER_C2H2_1"/>
    <property type="match status" value="2"/>
</dbReference>
<feature type="compositionally biased region" description="Basic and acidic residues" evidence="4">
    <location>
        <begin position="492"/>
        <end position="508"/>
    </location>
</feature>
<proteinExistence type="predicted"/>
<accession>A0A419Q8L3</accession>
<dbReference type="Proteomes" id="UP000286415">
    <property type="component" value="Unassembled WGS sequence"/>
</dbReference>
<dbReference type="PROSITE" id="PS50157">
    <property type="entry name" value="ZINC_FINGER_C2H2_2"/>
    <property type="match status" value="2"/>
</dbReference>
<name>A0A419Q8L3_CLOSI</name>
<evidence type="ECO:0000256" key="2">
    <source>
        <dbReference type="ARBA" id="ARBA00022771"/>
    </source>
</evidence>
<evidence type="ECO:0000259" key="5">
    <source>
        <dbReference type="PROSITE" id="PS50157"/>
    </source>
</evidence>
<keyword evidence="7" id="KW-1185">Reference proteome</keyword>
<evidence type="ECO:0000313" key="6">
    <source>
        <dbReference type="EMBL" id="KAG5449722.1"/>
    </source>
</evidence>
<dbReference type="STRING" id="79923.A0A419Q8L3"/>
<dbReference type="OrthoDB" id="4748970at2759"/>
<reference evidence="6 7" key="1">
    <citation type="journal article" date="2018" name="Biotechnol. Adv.">
        <title>Improved genomic resources and new bioinformatic workflow for the carcinogenic parasite Clonorchis sinensis: Biotechnological implications.</title>
        <authorList>
            <person name="Wang D."/>
            <person name="Korhonen P.K."/>
            <person name="Gasser R.B."/>
            <person name="Young N.D."/>
        </authorList>
    </citation>
    <scope>NUCLEOTIDE SEQUENCE [LARGE SCALE GENOMIC DNA]</scope>
    <source>
        <strain evidence="6">Cs-k2</strain>
    </source>
</reference>
<feature type="domain" description="C2H2-type" evidence="5">
    <location>
        <begin position="374"/>
        <end position="403"/>
    </location>
</feature>
<reference evidence="6 7" key="2">
    <citation type="journal article" date="2021" name="Genomics">
        <title>High-quality reference genome for Clonorchis sinensis.</title>
        <authorList>
            <person name="Young N.D."/>
            <person name="Stroehlein A.J."/>
            <person name="Kinkar L."/>
            <person name="Wang T."/>
            <person name="Sohn W.M."/>
            <person name="Chang B.C.H."/>
            <person name="Kaur P."/>
            <person name="Weisz D."/>
            <person name="Dudchenko O."/>
            <person name="Aiden E.L."/>
            <person name="Korhonen P.K."/>
            <person name="Gasser R.B."/>
        </authorList>
    </citation>
    <scope>NUCLEOTIDE SEQUENCE [LARGE SCALE GENOMIC DNA]</scope>
    <source>
        <strain evidence="6">Cs-k2</strain>
    </source>
</reference>
<dbReference type="SUPFAM" id="SSF57667">
    <property type="entry name" value="beta-beta-alpha zinc fingers"/>
    <property type="match status" value="1"/>
</dbReference>
<evidence type="ECO:0000313" key="7">
    <source>
        <dbReference type="Proteomes" id="UP000286415"/>
    </source>
</evidence>
<dbReference type="FunFam" id="3.30.160.60:FF:000007">
    <property type="entry name" value="Basic krueppel-like factor 3"/>
    <property type="match status" value="1"/>
</dbReference>
<feature type="region of interest" description="Disordered" evidence="4">
    <location>
        <begin position="479"/>
        <end position="508"/>
    </location>
</feature>
<sequence length="556" mass="61520">MRDSSESLVYDVLQLNVQHKDRLMFQLNTRLTETRGLRLPDELEEGRNRSWAVEQFSATLRVNCHFHFELVLTEDLTDSLVYTILRSAVTPFRCLTAAPPEDGTRTGILPGCPSLDRGSREAEAGFEPRTFRLTVMDTPLPAGATQVPSVSCFNPRIVGPSSSQNEFRLMSPCVRSPCITTPDPVSLTSLVQPYMTQPFPVDYMTALFGASRIMSPRLTSPDTTPRAPMTSGASPNATAFNPMMYFAAATQLLLHSLIPSTQTYPPLAAPVSSNLTLPDLPSPSELSDFNRLHASRGVPTSSTNMERARRKPPAETTSPVESNNNRNMEPVTSTGQSGIREKKYQCIYPGCSKAYYKRSHLNEHSHLHTGLKPHLCGQPGCGARFTRADQLSRHRRAHTGERNFFCKAWELSSSPALVLPSGGMAAGHRKVSMNNILLLTFVSGDKKSFSCNTLSVPNCHTTRRLHEGWDTAKLFKARQGKSTGRGQNIRLTETRGLRLPDEPQEGRNRSWAVDEFSATFCHAIRRKQRAGILPGCPSLDRSREAEVGIEPRPSGQ</sequence>
<organism evidence="6 7">
    <name type="scientific">Clonorchis sinensis</name>
    <name type="common">Chinese liver fluke</name>
    <dbReference type="NCBI Taxonomy" id="79923"/>
    <lineage>
        <taxon>Eukaryota</taxon>
        <taxon>Metazoa</taxon>
        <taxon>Spiralia</taxon>
        <taxon>Lophotrochozoa</taxon>
        <taxon>Platyhelminthes</taxon>
        <taxon>Trematoda</taxon>
        <taxon>Digenea</taxon>
        <taxon>Opisthorchiida</taxon>
        <taxon>Opisthorchiata</taxon>
        <taxon>Opisthorchiidae</taxon>
        <taxon>Clonorchis</taxon>
    </lineage>
</organism>
<keyword evidence="2" id="KW-0863">Zinc-finger</keyword>
<dbReference type="Gene3D" id="3.30.160.60">
    <property type="entry name" value="Classic Zinc Finger"/>
    <property type="match status" value="2"/>
</dbReference>
<dbReference type="GO" id="GO:0000981">
    <property type="term" value="F:DNA-binding transcription factor activity, RNA polymerase II-specific"/>
    <property type="evidence" value="ECO:0007669"/>
    <property type="project" value="TreeGrafter"/>
</dbReference>
<dbReference type="InParanoid" id="A0A419Q8L3"/>
<dbReference type="PANTHER" id="PTHR23235">
    <property type="entry name" value="KRUEPPEL-LIKE TRANSCRIPTION FACTOR"/>
    <property type="match status" value="1"/>
</dbReference>
<feature type="region of interest" description="Disordered" evidence="4">
    <location>
        <begin position="532"/>
        <end position="556"/>
    </location>
</feature>